<reference evidence="3" key="2">
    <citation type="submission" date="2021-08" db="EMBL/GenBank/DDBJ databases">
        <authorList>
            <person name="Tani A."/>
            <person name="Ola A."/>
            <person name="Ogura Y."/>
            <person name="Katsura K."/>
            <person name="Hayashi T."/>
        </authorList>
    </citation>
    <scope>NUCLEOTIDE SEQUENCE</scope>
    <source>
        <strain evidence="3">DSM 14458</strain>
    </source>
</reference>
<name>A0ABQ4UU48_9HYPH</name>
<keyword evidence="1 2" id="KW-0378">Hydrolase</keyword>
<dbReference type="RefSeq" id="WP_137830964.1">
    <property type="nucleotide sequence ID" value="NZ_BPRE01000006.1"/>
</dbReference>
<dbReference type="Pfam" id="PF13563">
    <property type="entry name" value="2_5_RNA_ligase2"/>
    <property type="match status" value="1"/>
</dbReference>
<organism evidence="3 4">
    <name type="scientific">Methylorubrum suomiense</name>
    <dbReference type="NCBI Taxonomy" id="144191"/>
    <lineage>
        <taxon>Bacteria</taxon>
        <taxon>Pseudomonadati</taxon>
        <taxon>Pseudomonadota</taxon>
        <taxon>Alphaproteobacteria</taxon>
        <taxon>Hyphomicrobiales</taxon>
        <taxon>Methylobacteriaceae</taxon>
        <taxon>Methylorubrum</taxon>
    </lineage>
</organism>
<evidence type="ECO:0000256" key="2">
    <source>
        <dbReference type="HAMAP-Rule" id="MF_01940"/>
    </source>
</evidence>
<gene>
    <name evidence="3" type="primary">ytlP</name>
    <name evidence="3" type="ORF">BGCPKDLD_2428</name>
</gene>
<dbReference type="PANTHER" id="PTHR35561:SF1">
    <property type="entry name" value="RNA 2',3'-CYCLIC PHOSPHODIESTERASE"/>
    <property type="match status" value="1"/>
</dbReference>
<reference evidence="3" key="1">
    <citation type="journal article" date="2021" name="Front. Microbiol.">
        <title>Comprehensive Comparative Genomics and Phenotyping of Methylobacterium Species.</title>
        <authorList>
            <person name="Alessa O."/>
            <person name="Ogura Y."/>
            <person name="Fujitani Y."/>
            <person name="Takami H."/>
            <person name="Hayashi T."/>
            <person name="Sahin N."/>
            <person name="Tani A."/>
        </authorList>
    </citation>
    <scope>NUCLEOTIDE SEQUENCE</scope>
    <source>
        <strain evidence="3">DSM 14458</strain>
    </source>
</reference>
<dbReference type="InterPro" id="IPR009097">
    <property type="entry name" value="Cyclic_Pdiesterase"/>
</dbReference>
<dbReference type="HAMAP" id="MF_01940">
    <property type="entry name" value="RNA_CPDase"/>
    <property type="match status" value="1"/>
</dbReference>
<feature type="short sequence motif" description="HXTX 1" evidence="2">
    <location>
        <begin position="37"/>
        <end position="40"/>
    </location>
</feature>
<keyword evidence="4" id="KW-1185">Reference proteome</keyword>
<comment type="caution">
    <text evidence="3">The sequence shown here is derived from an EMBL/GenBank/DDBJ whole genome shotgun (WGS) entry which is preliminary data.</text>
</comment>
<dbReference type="Proteomes" id="UP001055093">
    <property type="component" value="Unassembled WGS sequence"/>
</dbReference>
<feature type="short sequence motif" description="HXTX 2" evidence="2">
    <location>
        <begin position="121"/>
        <end position="124"/>
    </location>
</feature>
<accession>A0ABQ4UU48</accession>
<sequence length="193" mass="20687">MPRLFTGLEIPSGIAERLTLFRGGLPGARWVEPSDYHITLRFLGEVDGRLAADLDAGLAEARARAPLTVTLDGLASFGGDRPRAVIASVRLTPDLADLKEEHERIARRAGAEPESRRFTPHVTLARLNREADAGAVARYLTEAGVFAPLTFTAERAALYSARTSRGGGPYLVEAAYPFGLGDGLGDGLDEDED</sequence>
<comment type="similarity">
    <text evidence="2">Belongs to the 2H phosphoesterase superfamily. ThpR family.</text>
</comment>
<dbReference type="SUPFAM" id="SSF55144">
    <property type="entry name" value="LigT-like"/>
    <property type="match status" value="1"/>
</dbReference>
<proteinExistence type="inferred from homology"/>
<comment type="catalytic activity">
    <reaction evidence="2">
        <text>a 3'-end 2',3'-cyclophospho-ribonucleotide-RNA + H2O = a 3'-end 2'-phospho-ribonucleotide-RNA + H(+)</text>
        <dbReference type="Rhea" id="RHEA:11828"/>
        <dbReference type="Rhea" id="RHEA-COMP:10464"/>
        <dbReference type="Rhea" id="RHEA-COMP:17353"/>
        <dbReference type="ChEBI" id="CHEBI:15377"/>
        <dbReference type="ChEBI" id="CHEBI:15378"/>
        <dbReference type="ChEBI" id="CHEBI:83064"/>
        <dbReference type="ChEBI" id="CHEBI:173113"/>
        <dbReference type="EC" id="3.1.4.58"/>
    </reaction>
</comment>
<dbReference type="Gene3D" id="3.90.1140.10">
    <property type="entry name" value="Cyclic phosphodiesterase"/>
    <property type="match status" value="1"/>
</dbReference>
<dbReference type="InterPro" id="IPR004175">
    <property type="entry name" value="RNA_CPDase"/>
</dbReference>
<comment type="function">
    <text evidence="2">Hydrolyzes RNA 2',3'-cyclic phosphodiester to an RNA 2'-phosphomonoester.</text>
</comment>
<evidence type="ECO:0000313" key="4">
    <source>
        <dbReference type="Proteomes" id="UP001055093"/>
    </source>
</evidence>
<feature type="active site" description="Proton donor" evidence="2">
    <location>
        <position position="37"/>
    </location>
</feature>
<dbReference type="PANTHER" id="PTHR35561">
    <property type="entry name" value="RNA 2',3'-CYCLIC PHOSPHODIESTERASE"/>
    <property type="match status" value="1"/>
</dbReference>
<dbReference type="EC" id="3.1.4.58" evidence="2"/>
<protein>
    <recommendedName>
        <fullName evidence="2">RNA 2',3'-cyclic phosphodiesterase</fullName>
        <shortName evidence="2">RNA 2',3'-CPDase</shortName>
        <ecNumber evidence="2">3.1.4.58</ecNumber>
    </recommendedName>
</protein>
<evidence type="ECO:0000313" key="3">
    <source>
        <dbReference type="EMBL" id="GJE75841.1"/>
    </source>
</evidence>
<dbReference type="EMBL" id="BPRE01000006">
    <property type="protein sequence ID" value="GJE75841.1"/>
    <property type="molecule type" value="Genomic_DNA"/>
</dbReference>
<evidence type="ECO:0000256" key="1">
    <source>
        <dbReference type="ARBA" id="ARBA00022801"/>
    </source>
</evidence>
<dbReference type="NCBIfam" id="TIGR02258">
    <property type="entry name" value="2_5_ligase"/>
    <property type="match status" value="1"/>
</dbReference>
<feature type="active site" description="Proton acceptor" evidence="2">
    <location>
        <position position="121"/>
    </location>
</feature>